<gene>
    <name evidence="8" type="ORF">LSINAPIS_LOCUS10431</name>
</gene>
<dbReference type="InterPro" id="IPR001254">
    <property type="entry name" value="Trypsin_dom"/>
</dbReference>
<feature type="chain" id="PRO_5022904651" description="Peptidase S1 domain-containing protein" evidence="6">
    <location>
        <begin position="21"/>
        <end position="264"/>
    </location>
</feature>
<dbReference type="InterPro" id="IPR001314">
    <property type="entry name" value="Peptidase_S1A"/>
</dbReference>
<dbReference type="InterPro" id="IPR009003">
    <property type="entry name" value="Peptidase_S1_PA"/>
</dbReference>
<dbReference type="EMBL" id="FZQP02004222">
    <property type="protein sequence ID" value="VVC99575.1"/>
    <property type="molecule type" value="Genomic_DNA"/>
</dbReference>
<sequence>MASRLIPILLLCSVIGTAFGKTRIVGGQETSIERYPSIVQVDFYSIWTATWSQSCAGNIINSIFVLCAAHCFEGTLALAIYRRIRAGSTDRNTGGVVHDVDSVLNHPAYGIAARYDADINLVRLRTPLVYTPVVQRVTIISHNSGIPDNSAVTHAGWGTTSSGGQASPILRDVVIYVINNQLCADRYAQLFPNSVYRVTRNMICAGLLDIGGRDACQGDSGGPLYYGTLLVGIVSWGHGCANATFPGVSTSVSAYTNWIVSNAN</sequence>
<feature type="domain" description="Peptidase S1" evidence="7">
    <location>
        <begin position="24"/>
        <end position="264"/>
    </location>
</feature>
<evidence type="ECO:0000256" key="5">
    <source>
        <dbReference type="ARBA" id="ARBA00024195"/>
    </source>
</evidence>
<dbReference type="SUPFAM" id="SSF50494">
    <property type="entry name" value="Trypsin-like serine proteases"/>
    <property type="match status" value="1"/>
</dbReference>
<organism evidence="8 9">
    <name type="scientific">Leptidea sinapis</name>
    <dbReference type="NCBI Taxonomy" id="189913"/>
    <lineage>
        <taxon>Eukaryota</taxon>
        <taxon>Metazoa</taxon>
        <taxon>Ecdysozoa</taxon>
        <taxon>Arthropoda</taxon>
        <taxon>Hexapoda</taxon>
        <taxon>Insecta</taxon>
        <taxon>Pterygota</taxon>
        <taxon>Neoptera</taxon>
        <taxon>Endopterygota</taxon>
        <taxon>Lepidoptera</taxon>
        <taxon>Glossata</taxon>
        <taxon>Ditrysia</taxon>
        <taxon>Papilionoidea</taxon>
        <taxon>Pieridae</taxon>
        <taxon>Dismorphiinae</taxon>
        <taxon>Leptidea</taxon>
    </lineage>
</organism>
<dbReference type="PANTHER" id="PTHR24276:SF91">
    <property type="entry name" value="AT26814P-RELATED"/>
    <property type="match status" value="1"/>
</dbReference>
<dbReference type="Proteomes" id="UP000324832">
    <property type="component" value="Unassembled WGS sequence"/>
</dbReference>
<comment type="similarity">
    <text evidence="5">Belongs to the peptidase S1 family. CLIP subfamily.</text>
</comment>
<keyword evidence="9" id="KW-1185">Reference proteome</keyword>
<keyword evidence="4" id="KW-1015">Disulfide bond</keyword>
<evidence type="ECO:0000256" key="1">
    <source>
        <dbReference type="ARBA" id="ARBA00022670"/>
    </source>
</evidence>
<dbReference type="GO" id="GO:0004252">
    <property type="term" value="F:serine-type endopeptidase activity"/>
    <property type="evidence" value="ECO:0007669"/>
    <property type="project" value="InterPro"/>
</dbReference>
<proteinExistence type="inferred from homology"/>
<evidence type="ECO:0000256" key="4">
    <source>
        <dbReference type="ARBA" id="ARBA00023157"/>
    </source>
</evidence>
<dbReference type="PRINTS" id="PR00722">
    <property type="entry name" value="CHYMOTRYPSIN"/>
</dbReference>
<evidence type="ECO:0000256" key="6">
    <source>
        <dbReference type="SAM" id="SignalP"/>
    </source>
</evidence>
<dbReference type="Gene3D" id="2.40.10.10">
    <property type="entry name" value="Trypsin-like serine proteases"/>
    <property type="match status" value="1"/>
</dbReference>
<dbReference type="Pfam" id="PF00089">
    <property type="entry name" value="Trypsin"/>
    <property type="match status" value="1"/>
</dbReference>
<dbReference type="CDD" id="cd00190">
    <property type="entry name" value="Tryp_SPc"/>
    <property type="match status" value="1"/>
</dbReference>
<dbReference type="PROSITE" id="PS50240">
    <property type="entry name" value="TRYPSIN_DOM"/>
    <property type="match status" value="1"/>
</dbReference>
<keyword evidence="6" id="KW-0732">Signal</keyword>
<reference evidence="8 9" key="1">
    <citation type="submission" date="2017-07" db="EMBL/GenBank/DDBJ databases">
        <authorList>
            <person name="Talla V."/>
            <person name="Backstrom N."/>
        </authorList>
    </citation>
    <scope>NUCLEOTIDE SEQUENCE [LARGE SCALE GENOMIC DNA]</scope>
</reference>
<evidence type="ECO:0000313" key="9">
    <source>
        <dbReference type="Proteomes" id="UP000324832"/>
    </source>
</evidence>
<evidence type="ECO:0000256" key="2">
    <source>
        <dbReference type="ARBA" id="ARBA00022801"/>
    </source>
</evidence>
<evidence type="ECO:0000256" key="3">
    <source>
        <dbReference type="ARBA" id="ARBA00022825"/>
    </source>
</evidence>
<dbReference type="AlphaFoldDB" id="A0A5E4QMM5"/>
<dbReference type="PANTHER" id="PTHR24276">
    <property type="entry name" value="POLYSERASE-RELATED"/>
    <property type="match status" value="1"/>
</dbReference>
<keyword evidence="1" id="KW-0645">Protease</keyword>
<keyword evidence="2" id="KW-0378">Hydrolase</keyword>
<dbReference type="GO" id="GO:0006508">
    <property type="term" value="P:proteolysis"/>
    <property type="evidence" value="ECO:0007669"/>
    <property type="project" value="UniProtKB-KW"/>
</dbReference>
<protein>
    <recommendedName>
        <fullName evidence="7">Peptidase S1 domain-containing protein</fullName>
    </recommendedName>
</protein>
<dbReference type="InterPro" id="IPR050430">
    <property type="entry name" value="Peptidase_S1"/>
</dbReference>
<keyword evidence="3" id="KW-0720">Serine protease</keyword>
<accession>A0A5E4QMM5</accession>
<feature type="signal peptide" evidence="6">
    <location>
        <begin position="1"/>
        <end position="20"/>
    </location>
</feature>
<dbReference type="InterPro" id="IPR033116">
    <property type="entry name" value="TRYPSIN_SER"/>
</dbReference>
<evidence type="ECO:0000259" key="7">
    <source>
        <dbReference type="PROSITE" id="PS50240"/>
    </source>
</evidence>
<dbReference type="SMART" id="SM00020">
    <property type="entry name" value="Tryp_SPc"/>
    <property type="match status" value="1"/>
</dbReference>
<dbReference type="FunFam" id="2.40.10.10:FF:000002">
    <property type="entry name" value="Transmembrane protease serine"/>
    <property type="match status" value="1"/>
</dbReference>
<name>A0A5E4QMM5_9NEOP</name>
<evidence type="ECO:0000313" key="8">
    <source>
        <dbReference type="EMBL" id="VVC99575.1"/>
    </source>
</evidence>
<dbReference type="PROSITE" id="PS00135">
    <property type="entry name" value="TRYPSIN_SER"/>
    <property type="match status" value="1"/>
</dbReference>
<dbReference type="InterPro" id="IPR043504">
    <property type="entry name" value="Peptidase_S1_PA_chymotrypsin"/>
</dbReference>